<keyword evidence="5" id="KW-0547">Nucleotide-binding</keyword>
<dbReference type="InterPro" id="IPR050482">
    <property type="entry name" value="Sensor_HK_TwoCompSys"/>
</dbReference>
<dbReference type="Pfam" id="PF07730">
    <property type="entry name" value="HisKA_3"/>
    <property type="match status" value="1"/>
</dbReference>
<evidence type="ECO:0000256" key="2">
    <source>
        <dbReference type="ARBA" id="ARBA00012438"/>
    </source>
</evidence>
<keyword evidence="10" id="KW-0472">Membrane</keyword>
<keyword evidence="3" id="KW-0597">Phosphoprotein</keyword>
<evidence type="ECO:0000256" key="6">
    <source>
        <dbReference type="ARBA" id="ARBA00022777"/>
    </source>
</evidence>
<evidence type="ECO:0000256" key="4">
    <source>
        <dbReference type="ARBA" id="ARBA00022679"/>
    </source>
</evidence>
<dbReference type="PANTHER" id="PTHR24421">
    <property type="entry name" value="NITRATE/NITRITE SENSOR PROTEIN NARX-RELATED"/>
    <property type="match status" value="1"/>
</dbReference>
<evidence type="ECO:0000256" key="10">
    <source>
        <dbReference type="SAM" id="Phobius"/>
    </source>
</evidence>
<dbReference type="Proteomes" id="UP001501585">
    <property type="component" value="Unassembled WGS sequence"/>
</dbReference>
<feature type="domain" description="DUF7134" evidence="12">
    <location>
        <begin position="26"/>
        <end position="172"/>
    </location>
</feature>
<evidence type="ECO:0000259" key="12">
    <source>
        <dbReference type="Pfam" id="PF23539"/>
    </source>
</evidence>
<feature type="region of interest" description="Disordered" evidence="9">
    <location>
        <begin position="413"/>
        <end position="432"/>
    </location>
</feature>
<dbReference type="EC" id="2.7.13.3" evidence="2"/>
<evidence type="ECO:0000256" key="5">
    <source>
        <dbReference type="ARBA" id="ARBA00022741"/>
    </source>
</evidence>
<dbReference type="GO" id="GO:0016301">
    <property type="term" value="F:kinase activity"/>
    <property type="evidence" value="ECO:0007669"/>
    <property type="project" value="UniProtKB-KW"/>
</dbReference>
<gene>
    <name evidence="13" type="ORF">GCM10009799_46830</name>
</gene>
<dbReference type="Gene3D" id="3.30.565.10">
    <property type="entry name" value="Histidine kinase-like ATPase, C-terminal domain"/>
    <property type="match status" value="1"/>
</dbReference>
<reference evidence="14" key="1">
    <citation type="journal article" date="2019" name="Int. J. Syst. Evol. Microbiol.">
        <title>The Global Catalogue of Microorganisms (GCM) 10K type strain sequencing project: providing services to taxonomists for standard genome sequencing and annotation.</title>
        <authorList>
            <consortium name="The Broad Institute Genomics Platform"/>
            <consortium name="The Broad Institute Genome Sequencing Center for Infectious Disease"/>
            <person name="Wu L."/>
            <person name="Ma J."/>
        </authorList>
    </citation>
    <scope>NUCLEOTIDE SEQUENCE [LARGE SCALE GENOMIC DNA]</scope>
    <source>
        <strain evidence="14">JCM 15313</strain>
    </source>
</reference>
<name>A0ABP5F0X6_9ACTN</name>
<dbReference type="PANTHER" id="PTHR24421:SF10">
    <property type="entry name" value="NITRATE_NITRITE SENSOR PROTEIN NARQ"/>
    <property type="match status" value="1"/>
</dbReference>
<dbReference type="InterPro" id="IPR036890">
    <property type="entry name" value="HATPase_C_sf"/>
</dbReference>
<evidence type="ECO:0000313" key="14">
    <source>
        <dbReference type="Proteomes" id="UP001501585"/>
    </source>
</evidence>
<feature type="transmembrane region" description="Helical" evidence="10">
    <location>
        <begin position="20"/>
        <end position="41"/>
    </location>
</feature>
<evidence type="ECO:0000256" key="9">
    <source>
        <dbReference type="SAM" id="MobiDB-lite"/>
    </source>
</evidence>
<feature type="transmembrane region" description="Helical" evidence="10">
    <location>
        <begin position="76"/>
        <end position="103"/>
    </location>
</feature>
<proteinExistence type="predicted"/>
<comment type="catalytic activity">
    <reaction evidence="1">
        <text>ATP + protein L-histidine = ADP + protein N-phospho-L-histidine.</text>
        <dbReference type="EC" id="2.7.13.3"/>
    </reaction>
</comment>
<evidence type="ECO:0000256" key="7">
    <source>
        <dbReference type="ARBA" id="ARBA00022840"/>
    </source>
</evidence>
<protein>
    <recommendedName>
        <fullName evidence="2">histidine kinase</fullName>
        <ecNumber evidence="2">2.7.13.3</ecNumber>
    </recommendedName>
</protein>
<keyword evidence="7" id="KW-0067">ATP-binding</keyword>
<accession>A0ABP5F0X6</accession>
<keyword evidence="8" id="KW-0902">Two-component regulatory system</keyword>
<dbReference type="RefSeq" id="WP_344109178.1">
    <property type="nucleotide sequence ID" value="NZ_BAAAPC010000025.1"/>
</dbReference>
<dbReference type="EMBL" id="BAAAPC010000025">
    <property type="protein sequence ID" value="GAA2013114.1"/>
    <property type="molecule type" value="Genomic_DNA"/>
</dbReference>
<keyword evidence="14" id="KW-1185">Reference proteome</keyword>
<evidence type="ECO:0000313" key="13">
    <source>
        <dbReference type="EMBL" id="GAA2013114.1"/>
    </source>
</evidence>
<comment type="caution">
    <text evidence="13">The sequence shown here is derived from an EMBL/GenBank/DDBJ whole genome shotgun (WGS) entry which is preliminary data.</text>
</comment>
<evidence type="ECO:0000256" key="1">
    <source>
        <dbReference type="ARBA" id="ARBA00000085"/>
    </source>
</evidence>
<evidence type="ECO:0000256" key="8">
    <source>
        <dbReference type="ARBA" id="ARBA00023012"/>
    </source>
</evidence>
<dbReference type="SUPFAM" id="SSF55874">
    <property type="entry name" value="ATPase domain of HSP90 chaperone/DNA topoisomerase II/histidine kinase"/>
    <property type="match status" value="1"/>
</dbReference>
<keyword evidence="6 13" id="KW-0418">Kinase</keyword>
<keyword evidence="10" id="KW-0812">Transmembrane</keyword>
<feature type="transmembrane region" description="Helical" evidence="10">
    <location>
        <begin position="151"/>
        <end position="171"/>
    </location>
</feature>
<dbReference type="InterPro" id="IPR011712">
    <property type="entry name" value="Sig_transdc_His_kin_sub3_dim/P"/>
</dbReference>
<dbReference type="Pfam" id="PF23539">
    <property type="entry name" value="DUF7134"/>
    <property type="match status" value="1"/>
</dbReference>
<evidence type="ECO:0000256" key="3">
    <source>
        <dbReference type="ARBA" id="ARBA00022553"/>
    </source>
</evidence>
<sequence length="432" mass="47036">MTLLLRRYALLDRRILGGRLYLGSTLWAGLHLAFGLLLWGLGAYAHRADTDPHWMLLTLVGVCAIVPFRRTAPEPALVVGTAVLVADVAVGPSSWVFFVYGELLYAVAVWGRRRAAYGSLVAVIIGAVVVVVVCVYLLAHGRLPGGALEGIQLLGLYALVFFSPMLGGLSVREHQLRARLERERAEQVARMAELDRGNAVAEERTRMARELHDVIANHLSAIAVQSTAALSMRAPDPEQVRQVLDVVRENSVQGLAEMRQMISVLRADDAPDLERITPRLSEVDRLVDSVREAGVDVRVQEWGTACPLPARVDAAAYRIVQESLTNALRYAEPQRVVITVEYAASGPRQEADRLVLTAVNPVPVQPDPTWRSELGGGSGIAGMRERVAMVGGRFEAGPLEDAETWWRVRAELPIGQSDTPGDTDGQRAGMGA</sequence>
<feature type="domain" description="Signal transduction histidine kinase subgroup 3 dimerisation and phosphoacceptor" evidence="11">
    <location>
        <begin position="203"/>
        <end position="268"/>
    </location>
</feature>
<keyword evidence="4" id="KW-0808">Transferase</keyword>
<dbReference type="Gene3D" id="1.20.5.1930">
    <property type="match status" value="1"/>
</dbReference>
<keyword evidence="10" id="KW-1133">Transmembrane helix</keyword>
<organism evidence="13 14">
    <name type="scientific">Nocardiopsis rhodophaea</name>
    <dbReference type="NCBI Taxonomy" id="280238"/>
    <lineage>
        <taxon>Bacteria</taxon>
        <taxon>Bacillati</taxon>
        <taxon>Actinomycetota</taxon>
        <taxon>Actinomycetes</taxon>
        <taxon>Streptosporangiales</taxon>
        <taxon>Nocardiopsidaceae</taxon>
        <taxon>Nocardiopsis</taxon>
    </lineage>
</organism>
<feature type="transmembrane region" description="Helical" evidence="10">
    <location>
        <begin position="115"/>
        <end position="139"/>
    </location>
</feature>
<evidence type="ECO:0000259" key="11">
    <source>
        <dbReference type="Pfam" id="PF07730"/>
    </source>
</evidence>
<dbReference type="InterPro" id="IPR055558">
    <property type="entry name" value="DUF7134"/>
</dbReference>
<dbReference type="CDD" id="cd16917">
    <property type="entry name" value="HATPase_UhpB-NarQ-NarX-like"/>
    <property type="match status" value="1"/>
</dbReference>